<proteinExistence type="predicted"/>
<keyword evidence="2" id="KW-1185">Reference proteome</keyword>
<dbReference type="EMBL" id="VIIS01000041">
    <property type="protein sequence ID" value="KAF0314177.1"/>
    <property type="molecule type" value="Genomic_DNA"/>
</dbReference>
<dbReference type="Proteomes" id="UP000440578">
    <property type="component" value="Unassembled WGS sequence"/>
</dbReference>
<reference evidence="1 2" key="1">
    <citation type="submission" date="2019-07" db="EMBL/GenBank/DDBJ databases">
        <title>Draft genome assembly of a fouling barnacle, Amphibalanus amphitrite (Darwin, 1854): The first reference genome for Thecostraca.</title>
        <authorList>
            <person name="Kim W."/>
        </authorList>
    </citation>
    <scope>NUCLEOTIDE SEQUENCE [LARGE SCALE GENOMIC DNA]</scope>
    <source>
        <strain evidence="1">SNU_AA5</strain>
        <tissue evidence="1">Soma without cirri and trophi</tissue>
    </source>
</reference>
<accession>A0A6A4X4I2</accession>
<sequence>MLPMQDSGRAVCRPAAVCAVVQANAWGVSRQQLCRCPGRQRCPLHWDNEDGHSVTHGSSQYKAPALAPCAEGQPAMTDELVTYLDPGTPMEHHEQLHCRCSAGRRLLQTDSQWQELPDGELIRAEHSCVQMPVCRPGQHCKFITRTPQSSLVQVNCACAGRLSCPSATDSQVLRVPIGSGFLVSVLCR</sequence>
<evidence type="ECO:0000313" key="2">
    <source>
        <dbReference type="Proteomes" id="UP000440578"/>
    </source>
</evidence>
<organism evidence="1 2">
    <name type="scientific">Amphibalanus amphitrite</name>
    <name type="common">Striped barnacle</name>
    <name type="synonym">Balanus amphitrite</name>
    <dbReference type="NCBI Taxonomy" id="1232801"/>
    <lineage>
        <taxon>Eukaryota</taxon>
        <taxon>Metazoa</taxon>
        <taxon>Ecdysozoa</taxon>
        <taxon>Arthropoda</taxon>
        <taxon>Crustacea</taxon>
        <taxon>Multicrustacea</taxon>
        <taxon>Cirripedia</taxon>
        <taxon>Thoracica</taxon>
        <taxon>Thoracicalcarea</taxon>
        <taxon>Balanomorpha</taxon>
        <taxon>Balanoidea</taxon>
        <taxon>Balanidae</taxon>
        <taxon>Amphibalaninae</taxon>
        <taxon>Amphibalanus</taxon>
    </lineage>
</organism>
<comment type="caution">
    <text evidence="1">The sequence shown here is derived from an EMBL/GenBank/DDBJ whole genome shotgun (WGS) entry which is preliminary data.</text>
</comment>
<protein>
    <submittedName>
        <fullName evidence="1">Uncharacterized protein</fullName>
    </submittedName>
</protein>
<name>A0A6A4X4I2_AMPAM</name>
<gene>
    <name evidence="1" type="ORF">FJT64_015357</name>
</gene>
<dbReference type="AlphaFoldDB" id="A0A6A4X4I2"/>
<evidence type="ECO:0000313" key="1">
    <source>
        <dbReference type="EMBL" id="KAF0314177.1"/>
    </source>
</evidence>
<dbReference type="Gene3D" id="2.20.20.160">
    <property type="match status" value="1"/>
</dbReference>
<dbReference type="OrthoDB" id="6489792at2759"/>